<dbReference type="SUPFAM" id="SSF52317">
    <property type="entry name" value="Class I glutamine amidotransferase-like"/>
    <property type="match status" value="1"/>
</dbReference>
<proteinExistence type="predicted"/>
<comment type="catalytic activity">
    <reaction evidence="9">
        <text>L-glutamine + H2O = L-glutamate + NH4(+)</text>
        <dbReference type="Rhea" id="RHEA:15889"/>
        <dbReference type="ChEBI" id="CHEBI:15377"/>
        <dbReference type="ChEBI" id="CHEBI:28938"/>
        <dbReference type="ChEBI" id="CHEBI:29985"/>
        <dbReference type="ChEBI" id="CHEBI:58359"/>
        <dbReference type="EC" id="3.5.1.2"/>
    </reaction>
</comment>
<evidence type="ECO:0000256" key="2">
    <source>
        <dbReference type="ARBA" id="ARBA00011152"/>
    </source>
</evidence>
<reference evidence="11" key="1">
    <citation type="submission" date="2018-05" db="EMBL/GenBank/DDBJ databases">
        <authorList>
            <person name="Lanie J.A."/>
            <person name="Ng W.-L."/>
            <person name="Kazmierczak K.M."/>
            <person name="Andrzejewski T.M."/>
            <person name="Davidsen T.M."/>
            <person name="Wayne K.J."/>
            <person name="Tettelin H."/>
            <person name="Glass J.I."/>
            <person name="Rusch D."/>
            <person name="Podicherti R."/>
            <person name="Tsui H.-C.T."/>
            <person name="Winkler M.E."/>
        </authorList>
    </citation>
    <scope>NUCLEOTIDE SEQUENCE</scope>
</reference>
<dbReference type="PANTHER" id="PTHR42701:SF1">
    <property type="entry name" value="IMIDAZOLE GLYCEROL PHOSPHATE SYNTHASE SUBUNIT HISH"/>
    <property type="match status" value="1"/>
</dbReference>
<organism evidence="11">
    <name type="scientific">marine metagenome</name>
    <dbReference type="NCBI Taxonomy" id="408172"/>
    <lineage>
        <taxon>unclassified sequences</taxon>
        <taxon>metagenomes</taxon>
        <taxon>ecological metagenomes</taxon>
    </lineage>
</organism>
<evidence type="ECO:0000256" key="4">
    <source>
        <dbReference type="ARBA" id="ARBA00022801"/>
    </source>
</evidence>
<dbReference type="NCBIfam" id="TIGR01855">
    <property type="entry name" value="IMP_synth_hisH"/>
    <property type="match status" value="1"/>
</dbReference>
<keyword evidence="4" id="KW-0378">Hydrolase</keyword>
<comment type="catalytic activity">
    <reaction evidence="8">
        <text>5-[(5-phospho-1-deoxy-D-ribulos-1-ylimino)methylamino]-1-(5-phospho-beta-D-ribosyl)imidazole-4-carboxamide + L-glutamine = D-erythro-1-(imidazol-4-yl)glycerol 3-phosphate + 5-amino-1-(5-phospho-beta-D-ribosyl)imidazole-4-carboxamide + L-glutamate + H(+)</text>
        <dbReference type="Rhea" id="RHEA:24793"/>
        <dbReference type="ChEBI" id="CHEBI:15378"/>
        <dbReference type="ChEBI" id="CHEBI:29985"/>
        <dbReference type="ChEBI" id="CHEBI:58278"/>
        <dbReference type="ChEBI" id="CHEBI:58359"/>
        <dbReference type="ChEBI" id="CHEBI:58475"/>
        <dbReference type="ChEBI" id="CHEBI:58525"/>
        <dbReference type="EC" id="4.3.2.10"/>
    </reaction>
</comment>
<comment type="subunit">
    <text evidence="2">Heterodimer of HisH and HisF.</text>
</comment>
<keyword evidence="6" id="KW-0368">Histidine biosynthesis</keyword>
<dbReference type="PROSITE" id="PS51273">
    <property type="entry name" value="GATASE_TYPE_1"/>
    <property type="match status" value="1"/>
</dbReference>
<name>A0A381Z990_9ZZZZ</name>
<feature type="domain" description="Glutamine amidotransferase" evidence="10">
    <location>
        <begin position="28"/>
        <end position="132"/>
    </location>
</feature>
<dbReference type="InterPro" id="IPR029062">
    <property type="entry name" value="Class_I_gatase-like"/>
</dbReference>
<dbReference type="EMBL" id="UINC01020453">
    <property type="protein sequence ID" value="SVA85876.1"/>
    <property type="molecule type" value="Genomic_DNA"/>
</dbReference>
<dbReference type="GO" id="GO:0016829">
    <property type="term" value="F:lyase activity"/>
    <property type="evidence" value="ECO:0007669"/>
    <property type="project" value="UniProtKB-KW"/>
</dbReference>
<accession>A0A381Z990</accession>
<evidence type="ECO:0000256" key="3">
    <source>
        <dbReference type="ARBA" id="ARBA00022605"/>
    </source>
</evidence>
<keyword evidence="5" id="KW-0315">Glutamine amidotransferase</keyword>
<evidence type="ECO:0000256" key="9">
    <source>
        <dbReference type="ARBA" id="ARBA00049534"/>
    </source>
</evidence>
<evidence type="ECO:0000256" key="7">
    <source>
        <dbReference type="ARBA" id="ARBA00023239"/>
    </source>
</evidence>
<dbReference type="Pfam" id="PF00117">
    <property type="entry name" value="GATase"/>
    <property type="match status" value="1"/>
</dbReference>
<evidence type="ECO:0000259" key="10">
    <source>
        <dbReference type="Pfam" id="PF00117"/>
    </source>
</evidence>
<dbReference type="UniPathway" id="UPA00031">
    <property type="reaction ID" value="UER00010"/>
</dbReference>
<comment type="pathway">
    <text evidence="1">Amino-acid biosynthesis; L-histidine biosynthesis; L-histidine from 5-phospho-alpha-D-ribose 1-diphosphate: step 5/9.</text>
</comment>
<keyword evidence="7" id="KW-0456">Lyase</keyword>
<evidence type="ECO:0000256" key="5">
    <source>
        <dbReference type="ARBA" id="ARBA00022962"/>
    </source>
</evidence>
<dbReference type="GO" id="GO:0000105">
    <property type="term" value="P:L-histidine biosynthetic process"/>
    <property type="evidence" value="ECO:0007669"/>
    <property type="project" value="UniProtKB-UniPathway"/>
</dbReference>
<evidence type="ECO:0000256" key="1">
    <source>
        <dbReference type="ARBA" id="ARBA00005091"/>
    </source>
</evidence>
<dbReference type="InterPro" id="IPR010139">
    <property type="entry name" value="Imidazole-glycPsynth_HisH"/>
</dbReference>
<dbReference type="PANTHER" id="PTHR42701">
    <property type="entry name" value="IMIDAZOLE GLYCEROL PHOSPHATE SYNTHASE SUBUNIT HISH"/>
    <property type="match status" value="1"/>
</dbReference>
<dbReference type="InterPro" id="IPR017926">
    <property type="entry name" value="GATASE"/>
</dbReference>
<evidence type="ECO:0000256" key="8">
    <source>
        <dbReference type="ARBA" id="ARBA00047838"/>
    </source>
</evidence>
<gene>
    <name evidence="11" type="ORF">METZ01_LOCUS138730</name>
</gene>
<dbReference type="GO" id="GO:0004359">
    <property type="term" value="F:glutaminase activity"/>
    <property type="evidence" value="ECO:0007669"/>
    <property type="project" value="UniProtKB-EC"/>
</dbReference>
<evidence type="ECO:0000256" key="6">
    <source>
        <dbReference type="ARBA" id="ARBA00023102"/>
    </source>
</evidence>
<protein>
    <recommendedName>
        <fullName evidence="10">Glutamine amidotransferase domain-containing protein</fullName>
    </recommendedName>
</protein>
<sequence>MIKNVSIVDYGLGNILSTQQSFLKVANDNNIKANVMITNQPRKIAESTHIVLPGQGAFETCMKGLSSIPYMIDELTKSVINNKTPFLGICVGMQLLANISYENGEHKGLGWIDGQIKKLPTNNLKLPHMGWNEVEIIN</sequence>
<feature type="non-terminal residue" evidence="11">
    <location>
        <position position="138"/>
    </location>
</feature>
<dbReference type="GO" id="GO:0000107">
    <property type="term" value="F:imidazoleglycerol-phosphate synthase activity"/>
    <property type="evidence" value="ECO:0007669"/>
    <property type="project" value="TreeGrafter"/>
</dbReference>
<dbReference type="Gene3D" id="3.40.50.880">
    <property type="match status" value="1"/>
</dbReference>
<evidence type="ECO:0000313" key="11">
    <source>
        <dbReference type="EMBL" id="SVA85876.1"/>
    </source>
</evidence>
<keyword evidence="3" id="KW-0028">Amino-acid biosynthesis</keyword>
<dbReference type="AlphaFoldDB" id="A0A381Z990"/>